<dbReference type="EMBL" id="BAAAQN010000047">
    <property type="protein sequence ID" value="GAA2049560.1"/>
    <property type="molecule type" value="Genomic_DNA"/>
</dbReference>
<protein>
    <recommendedName>
        <fullName evidence="4">DUF222 domain-containing protein</fullName>
    </recommendedName>
</protein>
<sequence>MLEFHSEDENGEEWGGRPSLAALREAAQQRDLERQQARRGQEAQSQRECRLAMLSDRGEQPWAEVADLIAAKKPSSYGAAVRLLVDLAEISRRRDRTMEFAERLTGLGSTHHREPRLIERLKAADLPICRDRTALEGDISAPCFFEGFFPPGVDRAAGG</sequence>
<organism evidence="2 3">
    <name type="scientific">Catenulispora yoronensis</name>
    <dbReference type="NCBI Taxonomy" id="450799"/>
    <lineage>
        <taxon>Bacteria</taxon>
        <taxon>Bacillati</taxon>
        <taxon>Actinomycetota</taxon>
        <taxon>Actinomycetes</taxon>
        <taxon>Catenulisporales</taxon>
        <taxon>Catenulisporaceae</taxon>
        <taxon>Catenulispora</taxon>
    </lineage>
</organism>
<accession>A0ABN2V3T5</accession>
<dbReference type="Proteomes" id="UP001500751">
    <property type="component" value="Unassembled WGS sequence"/>
</dbReference>
<comment type="caution">
    <text evidence="2">The sequence shown here is derived from an EMBL/GenBank/DDBJ whole genome shotgun (WGS) entry which is preliminary data.</text>
</comment>
<proteinExistence type="predicted"/>
<reference evidence="2 3" key="1">
    <citation type="journal article" date="2019" name="Int. J. Syst. Evol. Microbiol.">
        <title>The Global Catalogue of Microorganisms (GCM) 10K type strain sequencing project: providing services to taxonomists for standard genome sequencing and annotation.</title>
        <authorList>
            <consortium name="The Broad Institute Genomics Platform"/>
            <consortium name="The Broad Institute Genome Sequencing Center for Infectious Disease"/>
            <person name="Wu L."/>
            <person name="Ma J."/>
        </authorList>
    </citation>
    <scope>NUCLEOTIDE SEQUENCE [LARGE SCALE GENOMIC DNA]</scope>
    <source>
        <strain evidence="2 3">JCM 16014</strain>
    </source>
</reference>
<name>A0ABN2V3T5_9ACTN</name>
<gene>
    <name evidence="2" type="ORF">GCM10009839_64440</name>
</gene>
<feature type="compositionally biased region" description="Basic and acidic residues" evidence="1">
    <location>
        <begin position="27"/>
        <end position="47"/>
    </location>
</feature>
<feature type="region of interest" description="Disordered" evidence="1">
    <location>
        <begin position="1"/>
        <end position="47"/>
    </location>
</feature>
<dbReference type="RefSeq" id="WP_344669457.1">
    <property type="nucleotide sequence ID" value="NZ_BAAAQN010000047.1"/>
</dbReference>
<evidence type="ECO:0000313" key="3">
    <source>
        <dbReference type="Proteomes" id="UP001500751"/>
    </source>
</evidence>
<evidence type="ECO:0008006" key="4">
    <source>
        <dbReference type="Google" id="ProtNLM"/>
    </source>
</evidence>
<keyword evidence="3" id="KW-1185">Reference proteome</keyword>
<evidence type="ECO:0000313" key="2">
    <source>
        <dbReference type="EMBL" id="GAA2049560.1"/>
    </source>
</evidence>
<evidence type="ECO:0000256" key="1">
    <source>
        <dbReference type="SAM" id="MobiDB-lite"/>
    </source>
</evidence>